<name>A0A1I7SH46_BURXY</name>
<dbReference type="Proteomes" id="UP000095284">
    <property type="component" value="Unplaced"/>
</dbReference>
<dbReference type="WBParaSite" id="BXY_1236100.1">
    <property type="protein sequence ID" value="BXY_1236100.1"/>
    <property type="gene ID" value="BXY_1236100"/>
</dbReference>
<evidence type="ECO:0000313" key="2">
    <source>
        <dbReference type="WBParaSite" id="BXY_1236100.1"/>
    </source>
</evidence>
<accession>A0A1I7SH46</accession>
<reference evidence="2" key="1">
    <citation type="submission" date="2016-11" db="UniProtKB">
        <authorList>
            <consortium name="WormBaseParasite"/>
        </authorList>
    </citation>
    <scope>IDENTIFICATION</scope>
</reference>
<proteinExistence type="predicted"/>
<protein>
    <submittedName>
        <fullName evidence="2">DUF116 domain-containing protein</fullName>
    </submittedName>
</protein>
<sequence>NCSQFIDGPRLVAAMGCRILTDENGKQKLVPLVELVAANNPPANAPNASGN</sequence>
<evidence type="ECO:0000313" key="1">
    <source>
        <dbReference type="Proteomes" id="UP000095284"/>
    </source>
</evidence>
<organism evidence="1 2">
    <name type="scientific">Bursaphelenchus xylophilus</name>
    <name type="common">Pinewood nematode worm</name>
    <name type="synonym">Aphelenchoides xylophilus</name>
    <dbReference type="NCBI Taxonomy" id="6326"/>
    <lineage>
        <taxon>Eukaryota</taxon>
        <taxon>Metazoa</taxon>
        <taxon>Ecdysozoa</taxon>
        <taxon>Nematoda</taxon>
        <taxon>Chromadorea</taxon>
        <taxon>Rhabditida</taxon>
        <taxon>Tylenchina</taxon>
        <taxon>Tylenchomorpha</taxon>
        <taxon>Aphelenchoidea</taxon>
        <taxon>Aphelenchoididae</taxon>
        <taxon>Bursaphelenchus</taxon>
    </lineage>
</organism>
<dbReference type="AlphaFoldDB" id="A0A1I7SH46"/>